<feature type="binding site" evidence="5">
    <location>
        <position position="23"/>
    </location>
    <ligand>
        <name>Mn(2+)</name>
        <dbReference type="ChEBI" id="CHEBI:29035"/>
    </ligand>
</feature>
<comment type="caution">
    <text evidence="7">The sequence shown here is derived from an EMBL/GenBank/DDBJ whole genome shotgun (WGS) entry which is preliminary data.</text>
</comment>
<keyword evidence="8" id="KW-1185">Reference proteome</keyword>
<evidence type="ECO:0000256" key="3">
    <source>
        <dbReference type="ARBA" id="ARBA00022723"/>
    </source>
</evidence>
<dbReference type="PIRSF" id="PIRSF000349">
    <property type="entry name" value="SODismutase"/>
    <property type="match status" value="1"/>
</dbReference>
<organism evidence="7 8">
    <name type="scientific">Vallitalea longa</name>
    <dbReference type="NCBI Taxonomy" id="2936439"/>
    <lineage>
        <taxon>Bacteria</taxon>
        <taxon>Bacillati</taxon>
        <taxon>Bacillota</taxon>
        <taxon>Clostridia</taxon>
        <taxon>Lachnospirales</taxon>
        <taxon>Vallitaleaceae</taxon>
        <taxon>Vallitalea</taxon>
    </lineage>
</organism>
<dbReference type="GO" id="GO:0004784">
    <property type="term" value="F:superoxide dismutase activity"/>
    <property type="evidence" value="ECO:0007669"/>
    <property type="project" value="UniProtKB-EC"/>
</dbReference>
<evidence type="ECO:0000256" key="2">
    <source>
        <dbReference type="ARBA" id="ARBA00012682"/>
    </source>
</evidence>
<evidence type="ECO:0000256" key="4">
    <source>
        <dbReference type="ARBA" id="ARBA00023002"/>
    </source>
</evidence>
<dbReference type="InterPro" id="IPR036324">
    <property type="entry name" value="Mn/Fe_SOD_N_sf"/>
</dbReference>
<evidence type="ECO:0000313" key="8">
    <source>
        <dbReference type="Proteomes" id="UP001144256"/>
    </source>
</evidence>
<gene>
    <name evidence="7" type="ORF">SH1V18_45600</name>
</gene>
<dbReference type="InterPro" id="IPR036314">
    <property type="entry name" value="SOD_C_sf"/>
</dbReference>
<dbReference type="PANTHER" id="PTHR11404:SF6">
    <property type="entry name" value="SUPEROXIDE DISMUTASE [MN], MITOCHONDRIAL"/>
    <property type="match status" value="1"/>
</dbReference>
<dbReference type="EC" id="1.15.1.1" evidence="2"/>
<keyword evidence="4" id="KW-0560">Oxidoreductase</keyword>
<dbReference type="SUPFAM" id="SSF54719">
    <property type="entry name" value="Fe,Mn superoxide dismutase (SOD), C-terminal domain"/>
    <property type="match status" value="1"/>
</dbReference>
<evidence type="ECO:0000313" key="7">
    <source>
        <dbReference type="EMBL" id="GKX32080.1"/>
    </source>
</evidence>
<dbReference type="AlphaFoldDB" id="A0A9W5YDG9"/>
<keyword evidence="3 5" id="KW-0479">Metal-binding</keyword>
<dbReference type="GO" id="GO:0046872">
    <property type="term" value="F:metal ion binding"/>
    <property type="evidence" value="ECO:0007669"/>
    <property type="project" value="UniProtKB-KW"/>
</dbReference>
<dbReference type="InterPro" id="IPR001189">
    <property type="entry name" value="Mn/Fe_SOD"/>
</dbReference>
<dbReference type="EMBL" id="BRLB01000026">
    <property type="protein sequence ID" value="GKX32080.1"/>
    <property type="molecule type" value="Genomic_DNA"/>
</dbReference>
<comment type="similarity">
    <text evidence="1">Belongs to the iron/manganese superoxide dismutase family.</text>
</comment>
<feature type="binding site" evidence="5">
    <location>
        <position position="74"/>
    </location>
    <ligand>
        <name>Mn(2+)</name>
        <dbReference type="ChEBI" id="CHEBI:29035"/>
    </ligand>
</feature>
<dbReference type="InterPro" id="IPR019832">
    <property type="entry name" value="Mn/Fe_SOD_C"/>
</dbReference>
<name>A0A9W5YDG9_9FIRM</name>
<dbReference type="RefSeq" id="WP_281819482.1">
    <property type="nucleotide sequence ID" value="NZ_BRLB01000026.1"/>
</dbReference>
<protein>
    <recommendedName>
        <fullName evidence="2">superoxide dismutase</fullName>
        <ecNumber evidence="2">1.15.1.1</ecNumber>
    </recommendedName>
</protein>
<evidence type="ECO:0000256" key="5">
    <source>
        <dbReference type="PIRSR" id="PIRSR000349-1"/>
    </source>
</evidence>
<evidence type="ECO:0000259" key="6">
    <source>
        <dbReference type="Pfam" id="PF02777"/>
    </source>
</evidence>
<dbReference type="SUPFAM" id="SSF46609">
    <property type="entry name" value="Fe,Mn superoxide dismutase (SOD), N-terminal domain"/>
    <property type="match status" value="1"/>
</dbReference>
<dbReference type="Pfam" id="PF02777">
    <property type="entry name" value="Sod_Fe_C"/>
    <property type="match status" value="1"/>
</dbReference>
<dbReference type="Proteomes" id="UP001144256">
    <property type="component" value="Unassembled WGS sequence"/>
</dbReference>
<dbReference type="Gene3D" id="3.55.40.20">
    <property type="entry name" value="Iron/manganese superoxide dismutase, C-terminal domain"/>
    <property type="match status" value="1"/>
</dbReference>
<feature type="binding site" evidence="5">
    <location>
        <position position="159"/>
    </location>
    <ligand>
        <name>Mn(2+)</name>
        <dbReference type="ChEBI" id="CHEBI:29035"/>
    </ligand>
</feature>
<reference evidence="7" key="1">
    <citation type="submission" date="2022-06" db="EMBL/GenBank/DDBJ databases">
        <title>Vallitalea longa sp. nov., an anaerobic bacterium isolated from marine sediment.</title>
        <authorList>
            <person name="Hirano S."/>
            <person name="Terahara T."/>
            <person name="Mori K."/>
            <person name="Hamada M."/>
            <person name="Matsumoto R."/>
            <person name="Kobayashi T."/>
        </authorList>
    </citation>
    <scope>NUCLEOTIDE SEQUENCE</scope>
    <source>
        <strain evidence="7">SH18-1</strain>
    </source>
</reference>
<evidence type="ECO:0000256" key="1">
    <source>
        <dbReference type="ARBA" id="ARBA00008714"/>
    </source>
</evidence>
<feature type="domain" description="Manganese/iron superoxide dismutase C-terminal" evidence="6">
    <location>
        <begin position="90"/>
        <end position="188"/>
    </location>
</feature>
<dbReference type="InterPro" id="IPR050265">
    <property type="entry name" value="Fe/Mn_Superoxide_Dismutase"/>
</dbReference>
<accession>A0A9W5YDG9</accession>
<proteinExistence type="inferred from homology"/>
<dbReference type="PANTHER" id="PTHR11404">
    <property type="entry name" value="SUPEROXIDE DISMUTASE 2"/>
    <property type="match status" value="1"/>
</dbReference>
<sequence length="198" mass="23033">MYKPQVFNFNTVDGISKKQLEEHYALYEGYVNKFAEINNLLKDKENYENPSATYSTLRSLKKGESFSLNGIILHQLYFGNITGKKPKIYGRILDMINRDFGSYDNFVEMFTNTGLSMRGWVVLIQGDYNGKLRIIGQDSHDDGTVYNGKPILVLDVYEHAYMIDFGIDRKEYIKVFFDNINWDVVNKRLETAKTVAYR</sequence>
<feature type="binding site" evidence="5">
    <location>
        <position position="155"/>
    </location>
    <ligand>
        <name>Mn(2+)</name>
        <dbReference type="ChEBI" id="CHEBI:29035"/>
    </ligand>
</feature>